<dbReference type="GO" id="GO:0007059">
    <property type="term" value="P:chromosome segregation"/>
    <property type="evidence" value="ECO:0007669"/>
    <property type="project" value="TreeGrafter"/>
</dbReference>
<accession>A0AA97PQ37</accession>
<dbReference type="GO" id="GO:0000444">
    <property type="term" value="C:MIS12/MIND type complex"/>
    <property type="evidence" value="ECO:0007669"/>
    <property type="project" value="InterPro"/>
</dbReference>
<dbReference type="InterPro" id="IPR007128">
    <property type="entry name" value="PMF1/Nnf1"/>
</dbReference>
<name>A0AA97PQ37_PYRO3</name>
<keyword evidence="7" id="KW-0539">Nucleus</keyword>
<evidence type="ECO:0000256" key="3">
    <source>
        <dbReference type="ARBA" id="ARBA00022454"/>
    </source>
</evidence>
<reference evidence="11" key="1">
    <citation type="journal article" date="2012" name="PLoS Genet.">
        <title>Comparative analysis of the genomes of two field isolates of the rice blast fungus Magnaporthe oryzae.</title>
        <authorList>
            <person name="Xue M."/>
            <person name="Yang J."/>
            <person name="Li Z."/>
            <person name="Hu S."/>
            <person name="Yao N."/>
            <person name="Dean R.A."/>
            <person name="Zhao W."/>
            <person name="Shen M."/>
            <person name="Zhang H."/>
            <person name="Li C."/>
            <person name="Liu L."/>
            <person name="Cao L."/>
            <person name="Xu X."/>
            <person name="Xing Y."/>
            <person name="Hsiang T."/>
            <person name="Zhang Z."/>
            <person name="Xu J.R."/>
            <person name="Peng Y.L."/>
        </authorList>
    </citation>
    <scope>NUCLEOTIDE SEQUENCE</scope>
    <source>
        <strain evidence="11">Y34</strain>
    </source>
</reference>
<feature type="compositionally biased region" description="Low complexity" evidence="10">
    <location>
        <begin position="1"/>
        <end position="12"/>
    </location>
</feature>
<keyword evidence="3" id="KW-0158">Chromosome</keyword>
<dbReference type="Proteomes" id="UP000011086">
    <property type="component" value="Unassembled WGS sequence"/>
</dbReference>
<comment type="subcellular location">
    <subcellularLocation>
        <location evidence="2">Chromosome</location>
        <location evidence="2">Centromere</location>
        <location evidence="2">Kinetochore</location>
    </subcellularLocation>
    <subcellularLocation>
        <location evidence="1">Nucleus</location>
    </subcellularLocation>
</comment>
<dbReference type="PANTHER" id="PTHR15459:SF3">
    <property type="entry name" value="POLYAMINE-MODULATED FACTOR 1"/>
    <property type="match status" value="1"/>
</dbReference>
<keyword evidence="6" id="KW-0995">Kinetochore</keyword>
<dbReference type="GO" id="GO:0051301">
    <property type="term" value="P:cell division"/>
    <property type="evidence" value="ECO:0007669"/>
    <property type="project" value="UniProtKB-KW"/>
</dbReference>
<evidence type="ECO:0000256" key="1">
    <source>
        <dbReference type="ARBA" id="ARBA00004123"/>
    </source>
</evidence>
<evidence type="ECO:0000256" key="7">
    <source>
        <dbReference type="ARBA" id="ARBA00023242"/>
    </source>
</evidence>
<keyword evidence="8" id="KW-0131">Cell cycle</keyword>
<keyword evidence="9" id="KW-0137">Centromere</keyword>
<evidence type="ECO:0000256" key="10">
    <source>
        <dbReference type="SAM" id="MobiDB-lite"/>
    </source>
</evidence>
<keyword evidence="4" id="KW-0132">Cell division</keyword>
<evidence type="ECO:0000256" key="9">
    <source>
        <dbReference type="ARBA" id="ARBA00023328"/>
    </source>
</evidence>
<dbReference type="Pfam" id="PF03980">
    <property type="entry name" value="Nnf1"/>
    <property type="match status" value="1"/>
</dbReference>
<evidence type="ECO:0000256" key="2">
    <source>
        <dbReference type="ARBA" id="ARBA00004629"/>
    </source>
</evidence>
<dbReference type="AlphaFoldDB" id="A0AA97PQ37"/>
<evidence type="ECO:0000256" key="8">
    <source>
        <dbReference type="ARBA" id="ARBA00023306"/>
    </source>
</evidence>
<sequence>MSPSSPRTSAPTAPEPQQPQTQQQRQAPPTTTEVPPTTQPSQDATHTHQTPATMTAPTTAPNTAAPASPPLPARHTAVAPGPRATALQQAFDEALNRTLAKLEWDKFAACYPTVSARAPNSLRSVQQRVVGLLSEKCRVALLEGRVWQKEFQIILDERQVVPKLNELEALVSEAAMRRKDAGDAEPGIPPHLLPPEEVLAANLAPLLAAQQNQLNARLQTMQSHNAALFDEIQSQRAEAAALLAELDAACADVGGANALLDEVADELARETRATEVEMTGT</sequence>
<feature type="region of interest" description="Disordered" evidence="10">
    <location>
        <begin position="1"/>
        <end position="80"/>
    </location>
</feature>
<evidence type="ECO:0000256" key="4">
    <source>
        <dbReference type="ARBA" id="ARBA00022618"/>
    </source>
</evidence>
<protein>
    <recommendedName>
        <fullName evidence="12">Nnf1-domain-containing protein</fullName>
    </recommendedName>
</protein>
<dbReference type="EMBL" id="JH793704">
    <property type="protein sequence ID" value="ELQ42797.1"/>
    <property type="molecule type" value="Genomic_DNA"/>
</dbReference>
<keyword evidence="5" id="KW-0498">Mitosis</keyword>
<evidence type="ECO:0000256" key="6">
    <source>
        <dbReference type="ARBA" id="ARBA00022838"/>
    </source>
</evidence>
<organism evidence="11">
    <name type="scientific">Pyricularia oryzae (strain Y34)</name>
    <name type="common">Rice blast fungus</name>
    <name type="synonym">Magnaporthe oryzae</name>
    <dbReference type="NCBI Taxonomy" id="1143189"/>
    <lineage>
        <taxon>Eukaryota</taxon>
        <taxon>Fungi</taxon>
        <taxon>Dikarya</taxon>
        <taxon>Ascomycota</taxon>
        <taxon>Pezizomycotina</taxon>
        <taxon>Sordariomycetes</taxon>
        <taxon>Sordariomycetidae</taxon>
        <taxon>Magnaporthales</taxon>
        <taxon>Pyriculariaceae</taxon>
        <taxon>Pyricularia</taxon>
    </lineage>
</organism>
<proteinExistence type="predicted"/>
<evidence type="ECO:0008006" key="12">
    <source>
        <dbReference type="Google" id="ProtNLM"/>
    </source>
</evidence>
<gene>
    <name evidence="11" type="ORF">OOU_Y34scaffold00194g110</name>
</gene>
<feature type="compositionally biased region" description="Low complexity" evidence="10">
    <location>
        <begin position="47"/>
        <end position="66"/>
    </location>
</feature>
<evidence type="ECO:0000256" key="5">
    <source>
        <dbReference type="ARBA" id="ARBA00022776"/>
    </source>
</evidence>
<feature type="compositionally biased region" description="Low complexity" evidence="10">
    <location>
        <begin position="18"/>
        <end position="40"/>
    </location>
</feature>
<dbReference type="GO" id="GO:0005634">
    <property type="term" value="C:nucleus"/>
    <property type="evidence" value="ECO:0007669"/>
    <property type="project" value="UniProtKB-SubCell"/>
</dbReference>
<evidence type="ECO:0000313" key="11">
    <source>
        <dbReference type="EMBL" id="ELQ42797.1"/>
    </source>
</evidence>
<dbReference type="PANTHER" id="PTHR15459">
    <property type="entry name" value="POLYAMINE-MODULATED FACTOR 1"/>
    <property type="match status" value="1"/>
</dbReference>